<dbReference type="PANTHER" id="PTHR22916">
    <property type="entry name" value="GLYCOSYLTRANSFERASE"/>
    <property type="match status" value="1"/>
</dbReference>
<dbReference type="EMBL" id="SWKR01000002">
    <property type="protein sequence ID" value="TKD51882.1"/>
    <property type="molecule type" value="Genomic_DNA"/>
</dbReference>
<proteinExistence type="predicted"/>
<dbReference type="RefSeq" id="WP_136943816.1">
    <property type="nucleotide sequence ID" value="NZ_SWKR01000002.1"/>
</dbReference>
<sequence>MKISIVTVAYNAAATIADTLASVAAQRDADIEHIVVDGASRDATMAIVEAHAHPRLRAISEPDRGLYEAMNKGAAMATGDYVGFLNSDDFFCRTDAASRIAARAAGGADAVSFGIAMVDQHDTRRVTRSYRAAGFAPWMLAFGHMPPHPGFYASRAALDIVGRFDPSLRIGADFDWMTRFYRCHGLIAERDPATLVTMREGGISTGGLKSMRIINREAATTAARHGVRTHPALIWAKYPAKALQLVRRPPDFPLPPDVAWQPAPPTLGEGRDQLRRSRP</sequence>
<name>A0A4U1L520_9SPHN</name>
<dbReference type="PANTHER" id="PTHR22916:SF3">
    <property type="entry name" value="UDP-GLCNAC:BETAGAL BETA-1,3-N-ACETYLGLUCOSAMINYLTRANSFERASE-LIKE PROTEIN 1"/>
    <property type="match status" value="1"/>
</dbReference>
<reference evidence="3 4" key="1">
    <citation type="submission" date="2019-04" db="EMBL/GenBank/DDBJ databases">
        <authorList>
            <person name="Yang Y."/>
            <person name="Wei D."/>
        </authorList>
    </citation>
    <scope>NUCLEOTIDE SEQUENCE [LARGE SCALE GENOMIC DNA]</scope>
    <source>
        <strain evidence="3 4">L-1-4w-11</strain>
    </source>
</reference>
<dbReference type="AlphaFoldDB" id="A0A4U1L520"/>
<dbReference type="SUPFAM" id="SSF53448">
    <property type="entry name" value="Nucleotide-diphospho-sugar transferases"/>
    <property type="match status" value="1"/>
</dbReference>
<evidence type="ECO:0000313" key="4">
    <source>
        <dbReference type="Proteomes" id="UP000309138"/>
    </source>
</evidence>
<accession>A0A4U1L520</accession>
<dbReference type="InterPro" id="IPR029044">
    <property type="entry name" value="Nucleotide-diphossugar_trans"/>
</dbReference>
<keyword evidence="4" id="KW-1185">Reference proteome</keyword>
<protein>
    <submittedName>
        <fullName evidence="3">Glycosyltransferase</fullName>
    </submittedName>
</protein>
<comment type="caution">
    <text evidence="3">The sequence shown here is derived from an EMBL/GenBank/DDBJ whole genome shotgun (WGS) entry which is preliminary data.</text>
</comment>
<keyword evidence="3" id="KW-0808">Transferase</keyword>
<dbReference type="OrthoDB" id="9813349at2"/>
<feature type="region of interest" description="Disordered" evidence="1">
    <location>
        <begin position="254"/>
        <end position="279"/>
    </location>
</feature>
<dbReference type="GO" id="GO:0016758">
    <property type="term" value="F:hexosyltransferase activity"/>
    <property type="evidence" value="ECO:0007669"/>
    <property type="project" value="UniProtKB-ARBA"/>
</dbReference>
<organism evidence="3 4">
    <name type="scientific">Sphingomonas baiyangensis</name>
    <dbReference type="NCBI Taxonomy" id="2572576"/>
    <lineage>
        <taxon>Bacteria</taxon>
        <taxon>Pseudomonadati</taxon>
        <taxon>Pseudomonadota</taxon>
        <taxon>Alphaproteobacteria</taxon>
        <taxon>Sphingomonadales</taxon>
        <taxon>Sphingomonadaceae</taxon>
        <taxon>Sphingomonas</taxon>
    </lineage>
</organism>
<dbReference type="Pfam" id="PF00535">
    <property type="entry name" value="Glycos_transf_2"/>
    <property type="match status" value="1"/>
</dbReference>
<dbReference type="Gene3D" id="3.90.550.10">
    <property type="entry name" value="Spore Coat Polysaccharide Biosynthesis Protein SpsA, Chain A"/>
    <property type="match status" value="1"/>
</dbReference>
<gene>
    <name evidence="3" type="ORF">FBR43_14870</name>
</gene>
<evidence type="ECO:0000313" key="3">
    <source>
        <dbReference type="EMBL" id="TKD51882.1"/>
    </source>
</evidence>
<feature type="domain" description="Glycosyltransferase 2-like" evidence="2">
    <location>
        <begin position="4"/>
        <end position="129"/>
    </location>
</feature>
<feature type="compositionally biased region" description="Basic and acidic residues" evidence="1">
    <location>
        <begin position="269"/>
        <end position="279"/>
    </location>
</feature>
<evidence type="ECO:0000256" key="1">
    <source>
        <dbReference type="SAM" id="MobiDB-lite"/>
    </source>
</evidence>
<dbReference type="Proteomes" id="UP000309138">
    <property type="component" value="Unassembled WGS sequence"/>
</dbReference>
<dbReference type="InterPro" id="IPR001173">
    <property type="entry name" value="Glyco_trans_2-like"/>
</dbReference>
<dbReference type="CDD" id="cd06433">
    <property type="entry name" value="GT_2_WfgS_like"/>
    <property type="match status" value="1"/>
</dbReference>
<evidence type="ECO:0000259" key="2">
    <source>
        <dbReference type="Pfam" id="PF00535"/>
    </source>
</evidence>